<accession>A0ACC0D1L3</accession>
<dbReference type="EMBL" id="MU394314">
    <property type="protein sequence ID" value="KAI6086608.1"/>
    <property type="molecule type" value="Genomic_DNA"/>
</dbReference>
<comment type="caution">
    <text evidence="1">The sequence shown here is derived from an EMBL/GenBank/DDBJ whole genome shotgun (WGS) entry which is preliminary data.</text>
</comment>
<organism evidence="1 2">
    <name type="scientific">Hypoxylon rubiginosum</name>
    <dbReference type="NCBI Taxonomy" id="110542"/>
    <lineage>
        <taxon>Eukaryota</taxon>
        <taxon>Fungi</taxon>
        <taxon>Dikarya</taxon>
        <taxon>Ascomycota</taxon>
        <taxon>Pezizomycotina</taxon>
        <taxon>Sordariomycetes</taxon>
        <taxon>Xylariomycetidae</taxon>
        <taxon>Xylariales</taxon>
        <taxon>Hypoxylaceae</taxon>
        <taxon>Hypoxylon</taxon>
    </lineage>
</organism>
<proteinExistence type="predicted"/>
<evidence type="ECO:0000313" key="2">
    <source>
        <dbReference type="Proteomes" id="UP001497680"/>
    </source>
</evidence>
<keyword evidence="2" id="KW-1185">Reference proteome</keyword>
<name>A0ACC0D1L3_9PEZI</name>
<protein>
    <submittedName>
        <fullName evidence="1">Uncharacterized protein</fullName>
    </submittedName>
</protein>
<evidence type="ECO:0000313" key="1">
    <source>
        <dbReference type="EMBL" id="KAI6086608.1"/>
    </source>
</evidence>
<reference evidence="1 2" key="1">
    <citation type="journal article" date="2022" name="New Phytol.">
        <title>Ecological generalism drives hyperdiversity of secondary metabolite gene clusters in xylarialean endophytes.</title>
        <authorList>
            <person name="Franco M.E.E."/>
            <person name="Wisecaver J.H."/>
            <person name="Arnold A.E."/>
            <person name="Ju Y.M."/>
            <person name="Slot J.C."/>
            <person name="Ahrendt S."/>
            <person name="Moore L.P."/>
            <person name="Eastman K.E."/>
            <person name="Scott K."/>
            <person name="Konkel Z."/>
            <person name="Mondo S.J."/>
            <person name="Kuo A."/>
            <person name="Hayes R.D."/>
            <person name="Haridas S."/>
            <person name="Andreopoulos B."/>
            <person name="Riley R."/>
            <person name="LaButti K."/>
            <person name="Pangilinan J."/>
            <person name="Lipzen A."/>
            <person name="Amirebrahimi M."/>
            <person name="Yan J."/>
            <person name="Adam C."/>
            <person name="Keymanesh K."/>
            <person name="Ng V."/>
            <person name="Louie K."/>
            <person name="Northen T."/>
            <person name="Drula E."/>
            <person name="Henrissat B."/>
            <person name="Hsieh H.M."/>
            <person name="Youens-Clark K."/>
            <person name="Lutzoni F."/>
            <person name="Miadlikowska J."/>
            <person name="Eastwood D.C."/>
            <person name="Hamelin R.C."/>
            <person name="Grigoriev I.V."/>
            <person name="U'Ren J.M."/>
        </authorList>
    </citation>
    <scope>NUCLEOTIDE SEQUENCE [LARGE SCALE GENOMIC DNA]</scope>
    <source>
        <strain evidence="1 2">ER1909</strain>
    </source>
</reference>
<gene>
    <name evidence="1" type="ORF">F4821DRAFT_126620</name>
</gene>
<sequence>MDVFHSVWTDVVTGAIALKDKFPTDKFPTEIFSQVISKPSVKTLVARSDSGVDAGKIAFVVAVVINCVIAFGILLFISYTLNSVFPVLSIVEDDDGPPAYESVSFKDELDGESAKYMAGTPGDEESPVQQWRPATSSLRSTYRVLSASRGWRGVWRGLEYAFVHSILLGLIASIFRALPFGLDVVGFAVASLLTVQFGVAWTHDVISDSSRNSFWQRLPSFGLAFRATALPTLVVMLVSSLTHMIPAAVRLISDNDVLKLLLTLGLLITSYVFVVIPTTVVLVRVRASLLPEGDRVLVPFDKALTLHRAYGKEYMTMIDAWKSFSRTAWIRLVKLYVKVFAVSILAFLAMASIVGGEFLIVQLFSRNN</sequence>
<dbReference type="Proteomes" id="UP001497680">
    <property type="component" value="Unassembled WGS sequence"/>
</dbReference>